<dbReference type="PROSITE" id="PS51208">
    <property type="entry name" value="AUTOTRANSPORTER"/>
    <property type="match status" value="1"/>
</dbReference>
<dbReference type="SUPFAM" id="SSF103515">
    <property type="entry name" value="Autotransporter"/>
    <property type="match status" value="1"/>
</dbReference>
<keyword evidence="8 11" id="KW-0732">Signal</keyword>
<evidence type="ECO:0000313" key="13">
    <source>
        <dbReference type="EMBL" id="AEB41579.1"/>
    </source>
</evidence>
<evidence type="ECO:0000256" key="3">
    <source>
        <dbReference type="ARBA" id="ARBA00007542"/>
    </source>
</evidence>
<dbReference type="NCBIfam" id="TIGR01376">
    <property type="entry name" value="POMP_repeat"/>
    <property type="match status" value="2"/>
</dbReference>
<name>A0AA34WHZ4_CHLPE</name>
<dbReference type="Pfam" id="PF03797">
    <property type="entry name" value="Autotransporter"/>
    <property type="match status" value="1"/>
</dbReference>
<dbReference type="GO" id="GO:0009279">
    <property type="term" value="C:cell outer membrane"/>
    <property type="evidence" value="ECO:0007669"/>
    <property type="project" value="UniProtKB-SubCell"/>
</dbReference>
<reference evidence="13 14" key="1">
    <citation type="journal article" date="2011" name="J. Bacteriol.">
        <title>Genome sequence of the obligate intracellular animal pathogen Chlamydia pecorum E58.</title>
        <authorList>
            <person name="Mojica S."/>
            <person name="Huot Creasy H."/>
            <person name="Daugherty S."/>
            <person name="Read T.D."/>
            <person name="Kim T."/>
            <person name="Kaltenboeck B."/>
            <person name="Bavoil P."/>
            <person name="Myers G.S."/>
        </authorList>
    </citation>
    <scope>NUCLEOTIDE SEQUENCE [LARGE SCALE GENOMIC DNA]</scope>
    <source>
        <strain evidence="13 14">E58</strain>
    </source>
</reference>
<dbReference type="RefSeq" id="WP_013712657.1">
    <property type="nucleotide sequence ID" value="NC_015408.1"/>
</dbReference>
<evidence type="ECO:0000256" key="8">
    <source>
        <dbReference type="ARBA" id="ARBA00022729"/>
    </source>
</evidence>
<comment type="subcellular location">
    <subcellularLocation>
        <location evidence="2">Cell outer membrane</location>
        <topology evidence="2">Peripheral membrane protein</topology>
        <orientation evidence="2">Extracellular side</orientation>
    </subcellularLocation>
    <subcellularLocation>
        <location evidence="1">Secreted</location>
        <location evidence="1">Cell wall</location>
    </subcellularLocation>
</comment>
<evidence type="ECO:0000256" key="7">
    <source>
        <dbReference type="ARBA" id="ARBA00022692"/>
    </source>
</evidence>
<keyword evidence="6" id="KW-0964">Secreted</keyword>
<gene>
    <name evidence="13" type="ordered locus">G5S_0616</name>
</gene>
<sequence length="819" mass="89720">MRRFRFSCITCLLSSYSLSASVIYLSELDSYSPNQNLHLLSPRISKDSGGTSYVFSNSVEISHALFPLDKTANCFTNTEGNLAFIGNQHALIFDHVQSNAIGATISHQALGHSVTLSGFSMVSFIQAPSSTTSGTGQGALYSLGPVLIQNNHNLLFCNNTSTGNGGAIYCPFLLGSKEAVPSVSFSGNEILTFSHNSTSQGNGGAIYAHHLTISSGLSTLFKNNHAHSDTHPGGGAIAIAAGGTLALSADYGNIIFEGNTVSSQPNKRMRNAIHLHHGARITQLRATEGNHISFYDPLIQIGNPTEELVLNAPEGSHKYRGTLRFSGAQFSNKEKTLEDLTSIFTQDVRLASGTLSLEDDAVVNMRSFTQEQDSCVRMDKNTILQCDKDISLANLCLHLTNTPPQQAASIISQGGRLSLQNPIMLSTPHHSFYEHPDLQHSFTVDILELKAKESENIQVSKIEALPIGKPESHYGYQGNWNIQWKDTQDPKGEAAIKKASITWEPTGYVLHPERKGTLVPTSAWDVAMDMRAVFSLIESSVENPFSSLGVWSSGIVNYFEHNDGDKESHRYESLGGVLGLNCRLFSSHLLGISGGQIFGKSQDFSVSQNLSVTQFGSVYAQVTDEATLATLCSAKVSFSRTSHTLKTHYTFTDSQESPWLSTCWSGEFATGVPITGGHPRSPCRITPFIKLQGVFYDQQAFEESGEEARSFDDMRLMSLWIPTGIKFERHGYKARNSMNFSLAYVPNVFRKHSHGEISLLSNGISWKAEMLDLEPQAVLVQFTNHYVLFHRVELFGNATCELGHNAQKYHGSVSMKILF</sequence>
<proteinExistence type="inferred from homology"/>
<evidence type="ECO:0000256" key="5">
    <source>
        <dbReference type="ARBA" id="ARBA00022512"/>
    </source>
</evidence>
<keyword evidence="14" id="KW-1185">Reference proteome</keyword>
<dbReference type="InterPro" id="IPR011427">
    <property type="entry name" value="Polymorphic_membr_middle"/>
</dbReference>
<dbReference type="EMBL" id="CP002608">
    <property type="protein sequence ID" value="AEB41579.1"/>
    <property type="molecule type" value="Genomic_DNA"/>
</dbReference>
<dbReference type="Proteomes" id="UP000008305">
    <property type="component" value="Chromosome"/>
</dbReference>
<dbReference type="InterPro" id="IPR005546">
    <property type="entry name" value="Autotransporte_beta"/>
</dbReference>
<evidence type="ECO:0000256" key="4">
    <source>
        <dbReference type="ARBA" id="ARBA00022452"/>
    </source>
</evidence>
<dbReference type="InterPro" id="IPR036709">
    <property type="entry name" value="Autotransporte_beta_dom_sf"/>
</dbReference>
<keyword evidence="7" id="KW-0812">Transmembrane</keyword>
<dbReference type="AlphaFoldDB" id="A0AA34WHZ4"/>
<evidence type="ECO:0000256" key="1">
    <source>
        <dbReference type="ARBA" id="ARBA00004191"/>
    </source>
</evidence>
<evidence type="ECO:0000256" key="11">
    <source>
        <dbReference type="SAM" id="SignalP"/>
    </source>
</evidence>
<feature type="chain" id="PRO_5041225621" evidence="11">
    <location>
        <begin position="21"/>
        <end position="819"/>
    </location>
</feature>
<accession>A0AA34WHZ4</accession>
<evidence type="ECO:0000256" key="2">
    <source>
        <dbReference type="ARBA" id="ARBA00004416"/>
    </source>
</evidence>
<dbReference type="KEGG" id="cpm:G5S_0616"/>
<evidence type="ECO:0000259" key="12">
    <source>
        <dbReference type="PROSITE" id="PS51208"/>
    </source>
</evidence>
<keyword evidence="5" id="KW-0134">Cell wall</keyword>
<protein>
    <submittedName>
        <fullName evidence="13">Polymorphic outer membrane protein</fullName>
    </submittedName>
</protein>
<dbReference type="Gene3D" id="2.40.128.130">
    <property type="entry name" value="Autotransporter beta-domain"/>
    <property type="match status" value="1"/>
</dbReference>
<dbReference type="Pfam" id="PF07548">
    <property type="entry name" value="ChlamPMP_M"/>
    <property type="match status" value="1"/>
</dbReference>
<dbReference type="Pfam" id="PF02415">
    <property type="entry name" value="Chlam_PMP"/>
    <property type="match status" value="2"/>
</dbReference>
<comment type="similarity">
    <text evidence="3">Belongs to the PMP outer membrane protein family.</text>
</comment>
<evidence type="ECO:0000256" key="10">
    <source>
        <dbReference type="ARBA" id="ARBA00023237"/>
    </source>
</evidence>
<feature type="domain" description="Autotransporter" evidence="12">
    <location>
        <begin position="543"/>
        <end position="819"/>
    </location>
</feature>
<evidence type="ECO:0000256" key="6">
    <source>
        <dbReference type="ARBA" id="ARBA00022525"/>
    </source>
</evidence>
<keyword evidence="4" id="KW-1134">Transmembrane beta strand</keyword>
<dbReference type="SMART" id="SM00869">
    <property type="entry name" value="Autotransporter"/>
    <property type="match status" value="1"/>
</dbReference>
<evidence type="ECO:0000313" key="14">
    <source>
        <dbReference type="Proteomes" id="UP000008305"/>
    </source>
</evidence>
<evidence type="ECO:0000256" key="9">
    <source>
        <dbReference type="ARBA" id="ARBA00023136"/>
    </source>
</evidence>
<organism evidence="13 14">
    <name type="scientific">Chlamydia pecorum (strain ATCC VR-628 / DSM 29919 / E58)</name>
    <name type="common">Chlamydophila pecorum</name>
    <dbReference type="NCBI Taxonomy" id="331635"/>
    <lineage>
        <taxon>Bacteria</taxon>
        <taxon>Pseudomonadati</taxon>
        <taxon>Chlamydiota</taxon>
        <taxon>Chlamydiia</taxon>
        <taxon>Chlamydiales</taxon>
        <taxon>Chlamydiaceae</taxon>
        <taxon>Chlamydia/Chlamydophila group</taxon>
        <taxon>Chlamydia</taxon>
    </lineage>
</organism>
<feature type="signal peptide" evidence="11">
    <location>
        <begin position="1"/>
        <end position="20"/>
    </location>
</feature>
<keyword evidence="10" id="KW-0998">Cell outer membrane</keyword>
<keyword evidence="9" id="KW-0472">Membrane</keyword>
<dbReference type="InterPro" id="IPR003368">
    <property type="entry name" value="POMP_repeat"/>
</dbReference>